<dbReference type="PANTHER" id="PTHR33802">
    <property type="entry name" value="SI:CH211-161H7.5-RELATED"/>
    <property type="match status" value="1"/>
</dbReference>
<dbReference type="HOGENOM" id="CLU_067293_1_0_9"/>
<feature type="transmembrane region" description="Helical" evidence="1">
    <location>
        <begin position="101"/>
        <end position="123"/>
    </location>
</feature>
<proteinExistence type="predicted"/>
<keyword evidence="1" id="KW-0472">Membrane</keyword>
<dbReference type="Gene3D" id="1.20.1260.100">
    <property type="entry name" value="TspO/MBR protein"/>
    <property type="match status" value="1"/>
</dbReference>
<dbReference type="STRING" id="1246626.BleG1_0731"/>
<name>A0A060LZU6_9BACI</name>
<gene>
    <name evidence="2" type="ORF">BleG1_0731</name>
</gene>
<dbReference type="AlphaFoldDB" id="A0A060LZU6"/>
<dbReference type="OrthoDB" id="5189031at2"/>
<keyword evidence="3" id="KW-1185">Reference proteome</keyword>
<dbReference type="Proteomes" id="UP000027142">
    <property type="component" value="Chromosome"/>
</dbReference>
<sequence length="237" mass="27529">MKQTTRLGVIYLLFFAFMIVTNYMSATNVGTVANQDQALIQPAGFAFSIWGIIYFLLFIWIMRIFFVNRWSGEIYTRIGYWLPANFLLNSLWIIAFTQEWVFLSVIIIIGLLLTLIVIYFKINRIDFRWYDRLPFSIYLGWVSVATIVNVFTWFVQSNTTTFLGLSEVPWTIIMLLIGTLLAVMIAFAYRDIFYPLVFIWAYSAIVVENSMPSIIVVTVICIAIQLALVVFILLRKK</sequence>
<dbReference type="RefSeq" id="WP_038477288.1">
    <property type="nucleotide sequence ID" value="NZ_CP003923.1"/>
</dbReference>
<evidence type="ECO:0000313" key="3">
    <source>
        <dbReference type="Proteomes" id="UP000027142"/>
    </source>
</evidence>
<organism evidence="2 3">
    <name type="scientific">Shouchella lehensis G1</name>
    <dbReference type="NCBI Taxonomy" id="1246626"/>
    <lineage>
        <taxon>Bacteria</taxon>
        <taxon>Bacillati</taxon>
        <taxon>Bacillota</taxon>
        <taxon>Bacilli</taxon>
        <taxon>Bacillales</taxon>
        <taxon>Bacillaceae</taxon>
        <taxon>Shouchella</taxon>
    </lineage>
</organism>
<feature type="transmembrane region" description="Helical" evidence="1">
    <location>
        <begin position="192"/>
        <end position="207"/>
    </location>
</feature>
<keyword evidence="1" id="KW-1133">Transmembrane helix</keyword>
<feature type="transmembrane region" description="Helical" evidence="1">
    <location>
        <begin position="7"/>
        <end position="25"/>
    </location>
</feature>
<reference evidence="2 3" key="1">
    <citation type="journal article" date="2014" name="Gene">
        <title>A comparative genomic analysis of the alkalitolerant soil bacterium Bacillus lehensis G1.</title>
        <authorList>
            <person name="Noor Y.M."/>
            <person name="Samsulrizal N.H."/>
            <person name="Jema'on N.A."/>
            <person name="Low K.O."/>
            <person name="Ramli A.N."/>
            <person name="Alias N.I."/>
            <person name="Damis S.I."/>
            <person name="Fuzi S.F."/>
            <person name="Isa M.N."/>
            <person name="Murad A.M."/>
            <person name="Raih M.F."/>
            <person name="Bakar F.D."/>
            <person name="Najimudin N."/>
            <person name="Mahadi N.M."/>
            <person name="Illias R.M."/>
        </authorList>
    </citation>
    <scope>NUCLEOTIDE SEQUENCE [LARGE SCALE GENOMIC DNA]</scope>
    <source>
        <strain evidence="2 3">G1</strain>
    </source>
</reference>
<feature type="transmembrane region" description="Helical" evidence="1">
    <location>
        <begin position="135"/>
        <end position="156"/>
    </location>
</feature>
<evidence type="ECO:0000256" key="1">
    <source>
        <dbReference type="SAM" id="Phobius"/>
    </source>
</evidence>
<dbReference type="eggNOG" id="COG1030">
    <property type="taxonomic scope" value="Bacteria"/>
</dbReference>
<dbReference type="PANTHER" id="PTHR33802:SF1">
    <property type="entry name" value="XK-RELATED PROTEIN"/>
    <property type="match status" value="1"/>
</dbReference>
<feature type="transmembrane region" description="Helical" evidence="1">
    <location>
        <begin position="78"/>
        <end position="95"/>
    </location>
</feature>
<dbReference type="EMBL" id="CP003923">
    <property type="protein sequence ID" value="AIC93339.1"/>
    <property type="molecule type" value="Genomic_DNA"/>
</dbReference>
<feature type="transmembrane region" description="Helical" evidence="1">
    <location>
        <begin position="213"/>
        <end position="234"/>
    </location>
</feature>
<dbReference type="InterPro" id="IPR038330">
    <property type="entry name" value="TspO/MBR-related_sf"/>
</dbReference>
<protein>
    <recommendedName>
        <fullName evidence="4">Tryptophan-rich sensory protein</fullName>
    </recommendedName>
</protein>
<feature type="transmembrane region" description="Helical" evidence="1">
    <location>
        <begin position="168"/>
        <end position="187"/>
    </location>
</feature>
<evidence type="ECO:0008006" key="4">
    <source>
        <dbReference type="Google" id="ProtNLM"/>
    </source>
</evidence>
<accession>A0A060LZU6</accession>
<feature type="transmembrane region" description="Helical" evidence="1">
    <location>
        <begin position="45"/>
        <end position="66"/>
    </location>
</feature>
<dbReference type="PATRIC" id="fig|1246626.3.peg.729"/>
<dbReference type="KEGG" id="ble:BleG1_0731"/>
<evidence type="ECO:0000313" key="2">
    <source>
        <dbReference type="EMBL" id="AIC93339.1"/>
    </source>
</evidence>
<keyword evidence="1" id="KW-0812">Transmembrane</keyword>